<dbReference type="SUPFAM" id="SSF47986">
    <property type="entry name" value="DEATH domain"/>
    <property type="match status" value="1"/>
</dbReference>
<dbReference type="PROSITE" id="PS50824">
    <property type="entry name" value="DAPIN"/>
    <property type="match status" value="1"/>
</dbReference>
<dbReference type="Proteomes" id="UP001221898">
    <property type="component" value="Unassembled WGS sequence"/>
</dbReference>
<dbReference type="Gene3D" id="1.10.533.10">
    <property type="entry name" value="Death Domain, Fas"/>
    <property type="match status" value="1"/>
</dbReference>
<dbReference type="EMBL" id="JAINUG010000156">
    <property type="protein sequence ID" value="KAJ8391540.1"/>
    <property type="molecule type" value="Genomic_DNA"/>
</dbReference>
<evidence type="ECO:0000259" key="1">
    <source>
        <dbReference type="PROSITE" id="PS50824"/>
    </source>
</evidence>
<comment type="caution">
    <text evidence="2">The sequence shown here is derived from an EMBL/GenBank/DDBJ whole genome shotgun (WGS) entry which is preliminary data.</text>
</comment>
<dbReference type="Pfam" id="PF02758">
    <property type="entry name" value="PYRIN"/>
    <property type="match status" value="1"/>
</dbReference>
<dbReference type="SMART" id="SM01289">
    <property type="entry name" value="PYRIN"/>
    <property type="match status" value="1"/>
</dbReference>
<dbReference type="InterPro" id="IPR011029">
    <property type="entry name" value="DEATH-like_dom_sf"/>
</dbReference>
<keyword evidence="3" id="KW-1185">Reference proteome</keyword>
<evidence type="ECO:0000313" key="3">
    <source>
        <dbReference type="Proteomes" id="UP001221898"/>
    </source>
</evidence>
<protein>
    <recommendedName>
        <fullName evidence="1">Pyrin domain-containing protein</fullName>
    </recommendedName>
</protein>
<reference evidence="2" key="1">
    <citation type="journal article" date="2023" name="Science">
        <title>Genome structures resolve the early diversification of teleost fishes.</title>
        <authorList>
            <person name="Parey E."/>
            <person name="Louis A."/>
            <person name="Montfort J."/>
            <person name="Bouchez O."/>
            <person name="Roques C."/>
            <person name="Iampietro C."/>
            <person name="Lluch J."/>
            <person name="Castinel A."/>
            <person name="Donnadieu C."/>
            <person name="Desvignes T."/>
            <person name="Floi Bucao C."/>
            <person name="Jouanno E."/>
            <person name="Wen M."/>
            <person name="Mejri S."/>
            <person name="Dirks R."/>
            <person name="Jansen H."/>
            <person name="Henkel C."/>
            <person name="Chen W.J."/>
            <person name="Zahm M."/>
            <person name="Cabau C."/>
            <person name="Klopp C."/>
            <person name="Thompson A.W."/>
            <person name="Robinson-Rechavi M."/>
            <person name="Braasch I."/>
            <person name="Lecointre G."/>
            <person name="Bobe J."/>
            <person name="Postlethwait J.H."/>
            <person name="Berthelot C."/>
            <person name="Roest Crollius H."/>
            <person name="Guiguen Y."/>
        </authorList>
    </citation>
    <scope>NUCLEOTIDE SEQUENCE</scope>
    <source>
        <strain evidence="2">NC1722</strain>
    </source>
</reference>
<dbReference type="AlphaFoldDB" id="A0AAD7RWI7"/>
<sequence>MATVRDELVNTLEELMYEELDKFTLRLSQRELFEQEQHIPKSLVHGKSRDDIVDVMVEFYGRLRAVEITLLILGRMNKNQLAMDKGLYSMT</sequence>
<gene>
    <name evidence="2" type="ORF">AAFF_G00088620</name>
</gene>
<feature type="domain" description="Pyrin" evidence="1">
    <location>
        <begin position="1"/>
        <end position="91"/>
    </location>
</feature>
<evidence type="ECO:0000313" key="2">
    <source>
        <dbReference type="EMBL" id="KAJ8391540.1"/>
    </source>
</evidence>
<proteinExistence type="predicted"/>
<accession>A0AAD7RWI7</accession>
<organism evidence="2 3">
    <name type="scientific">Aldrovandia affinis</name>
    <dbReference type="NCBI Taxonomy" id="143900"/>
    <lineage>
        <taxon>Eukaryota</taxon>
        <taxon>Metazoa</taxon>
        <taxon>Chordata</taxon>
        <taxon>Craniata</taxon>
        <taxon>Vertebrata</taxon>
        <taxon>Euteleostomi</taxon>
        <taxon>Actinopterygii</taxon>
        <taxon>Neopterygii</taxon>
        <taxon>Teleostei</taxon>
        <taxon>Notacanthiformes</taxon>
        <taxon>Halosauridae</taxon>
        <taxon>Aldrovandia</taxon>
    </lineage>
</organism>
<name>A0AAD7RWI7_9TELE</name>
<dbReference type="InterPro" id="IPR004020">
    <property type="entry name" value="DAPIN"/>
</dbReference>